<proteinExistence type="predicted"/>
<dbReference type="Pfam" id="PF13966">
    <property type="entry name" value="zf-RVT"/>
    <property type="match status" value="1"/>
</dbReference>
<evidence type="ECO:0000313" key="3">
    <source>
        <dbReference type="Proteomes" id="UP000631114"/>
    </source>
</evidence>
<comment type="caution">
    <text evidence="2">The sequence shown here is derived from an EMBL/GenBank/DDBJ whole genome shotgun (WGS) entry which is preliminary data.</text>
</comment>
<accession>A0A835I0Z2</accession>
<evidence type="ECO:0000259" key="1">
    <source>
        <dbReference type="Pfam" id="PF13966"/>
    </source>
</evidence>
<dbReference type="AlphaFoldDB" id="A0A835I0Z2"/>
<protein>
    <recommendedName>
        <fullName evidence="1">Reverse transcriptase zinc-binding domain-containing protein</fullName>
    </recommendedName>
</protein>
<gene>
    <name evidence="2" type="ORF">IFM89_030890</name>
</gene>
<feature type="domain" description="Reverse transcriptase zinc-binding" evidence="1">
    <location>
        <begin position="128"/>
        <end position="212"/>
    </location>
</feature>
<name>A0A835I0Z2_9MAGN</name>
<dbReference type="Proteomes" id="UP000631114">
    <property type="component" value="Unassembled WGS sequence"/>
</dbReference>
<dbReference type="InterPro" id="IPR026960">
    <property type="entry name" value="RVT-Znf"/>
</dbReference>
<dbReference type="EMBL" id="JADFTS010000005">
    <property type="protein sequence ID" value="KAF9607063.1"/>
    <property type="molecule type" value="Genomic_DNA"/>
</dbReference>
<organism evidence="2 3">
    <name type="scientific">Coptis chinensis</name>
    <dbReference type="NCBI Taxonomy" id="261450"/>
    <lineage>
        <taxon>Eukaryota</taxon>
        <taxon>Viridiplantae</taxon>
        <taxon>Streptophyta</taxon>
        <taxon>Embryophyta</taxon>
        <taxon>Tracheophyta</taxon>
        <taxon>Spermatophyta</taxon>
        <taxon>Magnoliopsida</taxon>
        <taxon>Ranunculales</taxon>
        <taxon>Ranunculaceae</taxon>
        <taxon>Coptidoideae</taxon>
        <taxon>Coptis</taxon>
    </lineage>
</organism>
<reference evidence="2 3" key="1">
    <citation type="submission" date="2020-10" db="EMBL/GenBank/DDBJ databases">
        <title>The Coptis chinensis genome and diversification of protoberbering-type alkaloids.</title>
        <authorList>
            <person name="Wang B."/>
            <person name="Shu S."/>
            <person name="Song C."/>
            <person name="Liu Y."/>
        </authorList>
    </citation>
    <scope>NUCLEOTIDE SEQUENCE [LARGE SCALE GENOMIC DNA]</scope>
    <source>
        <strain evidence="2">HL-2020</strain>
        <tissue evidence="2">Leaf</tissue>
    </source>
</reference>
<keyword evidence="3" id="KW-1185">Reference proteome</keyword>
<evidence type="ECO:0000313" key="2">
    <source>
        <dbReference type="EMBL" id="KAF9607063.1"/>
    </source>
</evidence>
<sequence length="235" mass="26755">MSWLEKSASRSGGGVIKLKPDPPSFYAEKRRALNDIDSRSQWVVGLGSRIDFWRDRWAGTRSIQEALHLTDRELRGCSSRASSIIGNGHIYCPPAILELIQKAGLSINDMKRAKVDTLIWLPELKGDFSTASAFNAIRNKGVRVHWHRAVWNRFTHPKLAANAWKLYSGRAATDLAAKKKGIQLASKCKLCRQQEEDLNHLLWQCDFVDKTWNWLAGKFKFRAGFRNSRDAMSRS</sequence>
<dbReference type="OrthoDB" id="1727818at2759"/>